<evidence type="ECO:0000256" key="6">
    <source>
        <dbReference type="ARBA" id="ARBA00023136"/>
    </source>
</evidence>
<proteinExistence type="inferred from homology"/>
<evidence type="ECO:0000256" key="5">
    <source>
        <dbReference type="ARBA" id="ARBA00022989"/>
    </source>
</evidence>
<protein>
    <submittedName>
        <fullName evidence="9">ABC transporter permease</fullName>
    </submittedName>
</protein>
<evidence type="ECO:0000313" key="10">
    <source>
        <dbReference type="Proteomes" id="UP000694232"/>
    </source>
</evidence>
<dbReference type="GO" id="GO:0055085">
    <property type="term" value="P:transmembrane transport"/>
    <property type="evidence" value="ECO:0007669"/>
    <property type="project" value="InterPro"/>
</dbReference>
<keyword evidence="3" id="KW-1003">Cell membrane</keyword>
<evidence type="ECO:0000256" key="7">
    <source>
        <dbReference type="RuleBase" id="RU363032"/>
    </source>
</evidence>
<name>A0A975UE84_9VIBR</name>
<feature type="transmembrane region" description="Helical" evidence="7">
    <location>
        <begin position="77"/>
        <end position="97"/>
    </location>
</feature>
<evidence type="ECO:0000313" key="9">
    <source>
        <dbReference type="EMBL" id="QXO18869.1"/>
    </source>
</evidence>
<dbReference type="CDD" id="cd06261">
    <property type="entry name" value="TM_PBP2"/>
    <property type="match status" value="1"/>
</dbReference>
<dbReference type="RefSeq" id="WP_218563177.1">
    <property type="nucleotide sequence ID" value="NZ_CP076643.1"/>
</dbReference>
<keyword evidence="2 7" id="KW-0813">Transport</keyword>
<dbReference type="Proteomes" id="UP000694232">
    <property type="component" value="Chromosome 1"/>
</dbReference>
<dbReference type="AlphaFoldDB" id="A0A975UE84"/>
<feature type="transmembrane region" description="Helical" evidence="7">
    <location>
        <begin position="21"/>
        <end position="42"/>
    </location>
</feature>
<comment type="subcellular location">
    <subcellularLocation>
        <location evidence="1 7">Cell membrane</location>
        <topology evidence="1 7">Multi-pass membrane protein</topology>
    </subcellularLocation>
</comment>
<keyword evidence="6 7" id="KW-0472">Membrane</keyword>
<reference evidence="9" key="1">
    <citation type="submission" date="2021-06" db="EMBL/GenBank/DDBJ databases">
        <title>Vibrio nov. sp., novel gut bacterium isolated from Yellow Sea oyster.</title>
        <authorList>
            <person name="Muhammad N."/>
            <person name="Nguyen T.H."/>
            <person name="Lee Y.-J."/>
            <person name="Ko J."/>
            <person name="Kim S.-G."/>
        </authorList>
    </citation>
    <scope>NUCLEOTIDE SEQUENCE</scope>
    <source>
        <strain evidence="9">OG9-811</strain>
    </source>
</reference>
<evidence type="ECO:0000259" key="8">
    <source>
        <dbReference type="PROSITE" id="PS50928"/>
    </source>
</evidence>
<dbReference type="PANTHER" id="PTHR30151">
    <property type="entry name" value="ALKANE SULFONATE ABC TRANSPORTER-RELATED, MEMBRANE SUBUNIT"/>
    <property type="match status" value="1"/>
</dbReference>
<dbReference type="KEGG" id="vos:KNV97_11645"/>
<gene>
    <name evidence="9" type="ORF">KNV97_11645</name>
</gene>
<comment type="similarity">
    <text evidence="7">Belongs to the binding-protein-dependent transport system permease family.</text>
</comment>
<keyword evidence="4 7" id="KW-0812">Transmembrane</keyword>
<feature type="transmembrane region" description="Helical" evidence="7">
    <location>
        <begin position="136"/>
        <end position="155"/>
    </location>
</feature>
<dbReference type="InterPro" id="IPR000515">
    <property type="entry name" value="MetI-like"/>
</dbReference>
<evidence type="ECO:0000256" key="4">
    <source>
        <dbReference type="ARBA" id="ARBA00022692"/>
    </source>
</evidence>
<dbReference type="GO" id="GO:0005886">
    <property type="term" value="C:plasma membrane"/>
    <property type="evidence" value="ECO:0007669"/>
    <property type="project" value="UniProtKB-SubCell"/>
</dbReference>
<keyword evidence="10" id="KW-1185">Reference proteome</keyword>
<evidence type="ECO:0000256" key="2">
    <source>
        <dbReference type="ARBA" id="ARBA00022448"/>
    </source>
</evidence>
<keyword evidence="5 7" id="KW-1133">Transmembrane helix</keyword>
<dbReference type="PROSITE" id="PS50928">
    <property type="entry name" value="ABC_TM1"/>
    <property type="match status" value="1"/>
</dbReference>
<evidence type="ECO:0000256" key="1">
    <source>
        <dbReference type="ARBA" id="ARBA00004651"/>
    </source>
</evidence>
<feature type="transmembrane region" description="Helical" evidence="7">
    <location>
        <begin position="104"/>
        <end position="130"/>
    </location>
</feature>
<feature type="transmembrane region" description="Helical" evidence="7">
    <location>
        <begin position="232"/>
        <end position="250"/>
    </location>
</feature>
<organism evidence="9 10">
    <name type="scientific">Vibrio ostreae</name>
    <dbReference type="NCBI Taxonomy" id="2841925"/>
    <lineage>
        <taxon>Bacteria</taxon>
        <taxon>Pseudomonadati</taxon>
        <taxon>Pseudomonadota</taxon>
        <taxon>Gammaproteobacteria</taxon>
        <taxon>Vibrionales</taxon>
        <taxon>Vibrionaceae</taxon>
        <taxon>Vibrio</taxon>
    </lineage>
</organism>
<sequence>MLNHPFMHSSAAAQPRRLARLIQLTLTVIFILALWQGAIAVFELPSFILPSPQQVFLKALARYDILLAHGWVTLQEILFGLLLGLSCGLFFALQMLLFQPVKRWLLPVLIISQAIPVFALAPIFMLWLGYGIASKVVIAAIIIFFPMTTCAYDGLTSTPQGYLDLAKTMNATRWQTLIQLQIPHALPSIASGIRVACVVAPIGAITGEWVGSSSGLGYLMLQANARMMISEMFAALLVLSLISLSLYFSVDLLLKRWISWKP</sequence>
<dbReference type="PANTHER" id="PTHR30151:SF20">
    <property type="entry name" value="ABC TRANSPORTER PERMEASE PROTEIN HI_0355-RELATED"/>
    <property type="match status" value="1"/>
</dbReference>
<evidence type="ECO:0000256" key="3">
    <source>
        <dbReference type="ARBA" id="ARBA00022475"/>
    </source>
</evidence>
<dbReference type="Pfam" id="PF00528">
    <property type="entry name" value="BPD_transp_1"/>
    <property type="match status" value="1"/>
</dbReference>
<dbReference type="EMBL" id="CP076643">
    <property type="protein sequence ID" value="QXO18869.1"/>
    <property type="molecule type" value="Genomic_DNA"/>
</dbReference>
<accession>A0A975UE84</accession>
<feature type="domain" description="ABC transmembrane type-1" evidence="8">
    <location>
        <begin position="66"/>
        <end position="254"/>
    </location>
</feature>